<comment type="subcellular location">
    <subcellularLocation>
        <location evidence="2 10">Endoplasmic reticulum membrane</location>
        <topology evidence="2 10">Single-pass type I membrane protein</topology>
    </subcellularLocation>
</comment>
<evidence type="ECO:0000256" key="5">
    <source>
        <dbReference type="ARBA" id="ARBA00022692"/>
    </source>
</evidence>
<dbReference type="PANTHER" id="PTHR21049">
    <property type="entry name" value="RIBOPHORIN I"/>
    <property type="match status" value="1"/>
</dbReference>
<evidence type="ECO:0000256" key="7">
    <source>
        <dbReference type="ARBA" id="ARBA00022824"/>
    </source>
</evidence>
<keyword evidence="12" id="KW-1185">Reference proteome</keyword>
<dbReference type="GO" id="GO:0008250">
    <property type="term" value="C:oligosaccharyltransferase complex"/>
    <property type="evidence" value="ECO:0007669"/>
    <property type="project" value="UniProtKB-UniRule"/>
</dbReference>
<comment type="subunit">
    <text evidence="10">Component of the oligosaccharyltransferase (OST) complex.</text>
</comment>
<evidence type="ECO:0000313" key="11">
    <source>
        <dbReference type="EMBL" id="POS84412.1"/>
    </source>
</evidence>
<evidence type="ECO:0000256" key="10">
    <source>
        <dbReference type="RuleBase" id="RU361143"/>
    </source>
</evidence>
<evidence type="ECO:0000256" key="3">
    <source>
        <dbReference type="ARBA" id="ARBA00004922"/>
    </source>
</evidence>
<keyword evidence="5 10" id="KW-0812">Transmembrane</keyword>
<sequence length="494" mass="55833">MKSVIAVVAFFSFCSRAKSVLPNISNIAELNQVILPGTFNPPPTFKNTNLVHIINLEKNFPRETLNIVVENVDTATQDEYFLSFTSQQMKTVGALEVRDRNELDKGPLELQAVRVGNEEETQYYRIKLPKPLPSRSQINLGISYSYLSALIPNPKAIPQAGNQFLEYEFSALAFSPYPTFNQKTEVKFPNSNIPEYTIFPKNDGQAELPSKAGSKFTYGPFSNTPARAIKPVKVRYQFTKPLIHMSKLERDIEISHWGGNVAFEERYSLNNRAANLSELFSRVEWASSIYYNPPTTAIKEFKIPLKVGSLSPYYVDIIGNVSTSRFRSNKHEASLEIKPRYPIFGGWKYPFRIGWDADSKKYVRKLKTRDGYVLNVPFLEGPKQGEGVEYKSVEVRIILPEGAKNIKYSTTVPLISANISLHKTFMDTVGRSTLTLTANNIFDDQRDRELIITYDYPLIASLRKPLVLFSGFLSLFVGAWLTGCLDIGIRAKTA</sequence>
<keyword evidence="8 10" id="KW-1133">Transmembrane helix</keyword>
<dbReference type="Pfam" id="PF04597">
    <property type="entry name" value="Ribophorin_I"/>
    <property type="match status" value="1"/>
</dbReference>
<evidence type="ECO:0000256" key="9">
    <source>
        <dbReference type="ARBA" id="ARBA00023136"/>
    </source>
</evidence>
<comment type="similarity">
    <text evidence="4 10">Belongs to the OST1 family.</text>
</comment>
<evidence type="ECO:0000256" key="6">
    <source>
        <dbReference type="ARBA" id="ARBA00022729"/>
    </source>
</evidence>
<comment type="function">
    <text evidence="1 10">Subunit of the oligosaccharyl transferase (OST) complex that catalyzes the initial transfer of a defined glycan (Glc(3)Man(9)GlcNAc(2) in eukaryotes) from the lipid carrier dolichol-pyrophosphate to an asparagine residue within an Asn-X-Ser/Thr consensus motif in nascent polypeptide chains, the first step in protein N-glycosylation. N-glycosylation occurs cotranslationally and the complex associates with the Sec61 complex at the channel-forming translocon complex that mediates protein translocation across the endoplasmic reticulum (ER). All subunits are required for a maximal enzyme activity.</text>
</comment>
<feature type="signal peptide" evidence="10">
    <location>
        <begin position="1"/>
        <end position="19"/>
    </location>
</feature>
<feature type="transmembrane region" description="Helical" evidence="10">
    <location>
        <begin position="466"/>
        <end position="489"/>
    </location>
</feature>
<keyword evidence="9 10" id="KW-0472">Membrane</keyword>
<comment type="caution">
    <text evidence="11">The sequence shown here is derived from an EMBL/GenBank/DDBJ whole genome shotgun (WGS) entry which is preliminary data.</text>
</comment>
<dbReference type="PANTHER" id="PTHR21049:SF0">
    <property type="entry name" value="DOLICHYL-DIPHOSPHOOLIGOSACCHARIDE--PROTEIN GLYCOSYLTRANSFERASE SUBUNIT 1"/>
    <property type="match status" value="1"/>
</dbReference>
<dbReference type="AlphaFoldDB" id="A0A2S4PQV0"/>
<evidence type="ECO:0000256" key="1">
    <source>
        <dbReference type="ARBA" id="ARBA00002791"/>
    </source>
</evidence>
<evidence type="ECO:0000256" key="4">
    <source>
        <dbReference type="ARBA" id="ARBA00008905"/>
    </source>
</evidence>
<evidence type="ECO:0000313" key="12">
    <source>
        <dbReference type="Proteomes" id="UP000237438"/>
    </source>
</evidence>
<evidence type="ECO:0000256" key="2">
    <source>
        <dbReference type="ARBA" id="ARBA00004115"/>
    </source>
</evidence>
<name>A0A2S4PQV0_9PEZI</name>
<dbReference type="OrthoDB" id="310030at2759"/>
<organism evidence="11 12">
    <name type="scientific">Erysiphe pulchra</name>
    <dbReference type="NCBI Taxonomy" id="225359"/>
    <lineage>
        <taxon>Eukaryota</taxon>
        <taxon>Fungi</taxon>
        <taxon>Dikarya</taxon>
        <taxon>Ascomycota</taxon>
        <taxon>Pezizomycotina</taxon>
        <taxon>Leotiomycetes</taxon>
        <taxon>Erysiphales</taxon>
        <taxon>Erysiphaceae</taxon>
        <taxon>Erysiphe</taxon>
    </lineage>
</organism>
<dbReference type="EMBL" id="PEDP01001025">
    <property type="protein sequence ID" value="POS84412.1"/>
    <property type="molecule type" value="Genomic_DNA"/>
</dbReference>
<accession>A0A2S4PQV0</accession>
<evidence type="ECO:0000256" key="8">
    <source>
        <dbReference type="ARBA" id="ARBA00022989"/>
    </source>
</evidence>
<protein>
    <recommendedName>
        <fullName evidence="10">Dolichyl-diphosphooligosaccharide--protein glycosyltransferase subunit 1</fullName>
    </recommendedName>
</protein>
<feature type="chain" id="PRO_5015374875" description="Dolichyl-diphosphooligosaccharide--protein glycosyltransferase subunit 1" evidence="10">
    <location>
        <begin position="20"/>
        <end position="494"/>
    </location>
</feature>
<dbReference type="Proteomes" id="UP000237438">
    <property type="component" value="Unassembled WGS sequence"/>
</dbReference>
<gene>
    <name evidence="11" type="ORF">EPUL_004359</name>
</gene>
<dbReference type="STRING" id="225359.A0A2S4PQV0"/>
<proteinExistence type="inferred from homology"/>
<dbReference type="InterPro" id="IPR007676">
    <property type="entry name" value="Ribophorin_I"/>
</dbReference>
<keyword evidence="7 10" id="KW-0256">Endoplasmic reticulum</keyword>
<dbReference type="UniPathway" id="UPA00378"/>
<reference evidence="11 12" key="1">
    <citation type="submission" date="2017-10" db="EMBL/GenBank/DDBJ databases">
        <title>Development of genomic resources for the powdery mildew, Erysiphe pulchra.</title>
        <authorList>
            <person name="Wadl P.A."/>
            <person name="Mack B.M."/>
            <person name="Moore G."/>
            <person name="Beltz S.B."/>
        </authorList>
    </citation>
    <scope>NUCLEOTIDE SEQUENCE [LARGE SCALE GENOMIC DNA]</scope>
    <source>
        <strain evidence="11">Cflorida</strain>
    </source>
</reference>
<keyword evidence="6 10" id="KW-0732">Signal</keyword>
<comment type="pathway">
    <text evidence="3 10">Protein modification; protein glycosylation.</text>
</comment>
<dbReference type="GO" id="GO:0018279">
    <property type="term" value="P:protein N-linked glycosylation via asparagine"/>
    <property type="evidence" value="ECO:0007669"/>
    <property type="project" value="TreeGrafter"/>
</dbReference>